<dbReference type="Gene3D" id="2.40.70.10">
    <property type="entry name" value="Acid Proteases"/>
    <property type="match status" value="1"/>
</dbReference>
<organism evidence="1 2">
    <name type="scientific">Austropuccinia psidii MF-1</name>
    <dbReference type="NCBI Taxonomy" id="1389203"/>
    <lineage>
        <taxon>Eukaryota</taxon>
        <taxon>Fungi</taxon>
        <taxon>Dikarya</taxon>
        <taxon>Basidiomycota</taxon>
        <taxon>Pucciniomycotina</taxon>
        <taxon>Pucciniomycetes</taxon>
        <taxon>Pucciniales</taxon>
        <taxon>Sphaerophragmiaceae</taxon>
        <taxon>Austropuccinia</taxon>
    </lineage>
</organism>
<dbReference type="Proteomes" id="UP000765509">
    <property type="component" value="Unassembled WGS sequence"/>
</dbReference>
<proteinExistence type="predicted"/>
<gene>
    <name evidence="1" type="ORF">O181_043377</name>
</gene>
<protein>
    <submittedName>
        <fullName evidence="1">Uncharacterized protein</fullName>
    </submittedName>
</protein>
<dbReference type="EMBL" id="AVOT02017508">
    <property type="protein sequence ID" value="MBW0503662.1"/>
    <property type="molecule type" value="Genomic_DNA"/>
</dbReference>
<sequence length="145" mass="16545">MIKIQDARIHSTKPSRRKGYTAGESCITSILINDFEAKGNLDTGAFCTFIGKDNLHIILPEWKKNLLPIEGLQFSSFSNNRYPLGIFYTNPVFPHPVGSVSMKTEIVVMENCKSQHIILGNYYLNIYDIDINNHNDRYFTIGENK</sequence>
<dbReference type="InterPro" id="IPR021109">
    <property type="entry name" value="Peptidase_aspartic_dom_sf"/>
</dbReference>
<keyword evidence="2" id="KW-1185">Reference proteome</keyword>
<evidence type="ECO:0000313" key="1">
    <source>
        <dbReference type="EMBL" id="MBW0503662.1"/>
    </source>
</evidence>
<reference evidence="1" key="1">
    <citation type="submission" date="2021-03" db="EMBL/GenBank/DDBJ databases">
        <title>Draft genome sequence of rust myrtle Austropuccinia psidii MF-1, a brazilian biotype.</title>
        <authorList>
            <person name="Quecine M.C."/>
            <person name="Pachon D.M.R."/>
            <person name="Bonatelli M.L."/>
            <person name="Correr F.H."/>
            <person name="Franceschini L.M."/>
            <person name="Leite T.F."/>
            <person name="Margarido G.R.A."/>
            <person name="Almeida C.A."/>
            <person name="Ferrarezi J.A."/>
            <person name="Labate C.A."/>
        </authorList>
    </citation>
    <scope>NUCLEOTIDE SEQUENCE</scope>
    <source>
        <strain evidence="1">MF-1</strain>
    </source>
</reference>
<accession>A0A9Q3DKE6</accession>
<comment type="caution">
    <text evidence="1">The sequence shown here is derived from an EMBL/GenBank/DDBJ whole genome shotgun (WGS) entry which is preliminary data.</text>
</comment>
<dbReference type="AlphaFoldDB" id="A0A9Q3DKE6"/>
<name>A0A9Q3DKE6_9BASI</name>
<evidence type="ECO:0000313" key="2">
    <source>
        <dbReference type="Proteomes" id="UP000765509"/>
    </source>
</evidence>